<dbReference type="PANTHER" id="PTHR42756:SF1">
    <property type="entry name" value="TRANSCRIPTIONAL REPRESSOR OF EMRAB OPERON"/>
    <property type="match status" value="1"/>
</dbReference>
<dbReference type="GO" id="GO:0003677">
    <property type="term" value="F:DNA binding"/>
    <property type="evidence" value="ECO:0007669"/>
    <property type="project" value="UniProtKB-KW"/>
</dbReference>
<dbReference type="Proteomes" id="UP000597444">
    <property type="component" value="Unassembled WGS sequence"/>
</dbReference>
<evidence type="ECO:0000256" key="1">
    <source>
        <dbReference type="ARBA" id="ARBA00023015"/>
    </source>
</evidence>
<dbReference type="InterPro" id="IPR023187">
    <property type="entry name" value="Tscrpt_reg_MarR-type_CS"/>
</dbReference>
<evidence type="ECO:0000313" key="6">
    <source>
        <dbReference type="Proteomes" id="UP000597444"/>
    </source>
</evidence>
<organism evidence="5 6">
    <name type="scientific">Reticulibacter mediterranei</name>
    <dbReference type="NCBI Taxonomy" id="2778369"/>
    <lineage>
        <taxon>Bacteria</taxon>
        <taxon>Bacillati</taxon>
        <taxon>Chloroflexota</taxon>
        <taxon>Ktedonobacteria</taxon>
        <taxon>Ktedonobacterales</taxon>
        <taxon>Reticulibacteraceae</taxon>
        <taxon>Reticulibacter</taxon>
    </lineage>
</organism>
<dbReference type="InterPro" id="IPR000835">
    <property type="entry name" value="HTH_MarR-typ"/>
</dbReference>
<proteinExistence type="predicted"/>
<dbReference type="SUPFAM" id="SSF46785">
    <property type="entry name" value="Winged helix' DNA-binding domain"/>
    <property type="match status" value="1"/>
</dbReference>
<evidence type="ECO:0000259" key="4">
    <source>
        <dbReference type="PROSITE" id="PS50995"/>
    </source>
</evidence>
<keyword evidence="1" id="KW-0805">Transcription regulation</keyword>
<dbReference type="EMBL" id="BNJK01000001">
    <property type="protein sequence ID" value="GHO94657.1"/>
    <property type="molecule type" value="Genomic_DNA"/>
</dbReference>
<dbReference type="PANTHER" id="PTHR42756">
    <property type="entry name" value="TRANSCRIPTIONAL REGULATOR, MARR"/>
    <property type="match status" value="1"/>
</dbReference>
<dbReference type="Pfam" id="PF01047">
    <property type="entry name" value="MarR"/>
    <property type="match status" value="1"/>
</dbReference>
<dbReference type="SMART" id="SM00347">
    <property type="entry name" value="HTH_MARR"/>
    <property type="match status" value="1"/>
</dbReference>
<evidence type="ECO:0000313" key="5">
    <source>
        <dbReference type="EMBL" id="GHO94657.1"/>
    </source>
</evidence>
<dbReference type="InterPro" id="IPR036388">
    <property type="entry name" value="WH-like_DNA-bd_sf"/>
</dbReference>
<name>A0A8J3N1W0_9CHLR</name>
<dbReference type="PROSITE" id="PS01117">
    <property type="entry name" value="HTH_MARR_1"/>
    <property type="match status" value="1"/>
</dbReference>
<accession>A0A8J3N1W0</accession>
<protein>
    <recommendedName>
        <fullName evidence="4">HTH marR-type domain-containing protein</fullName>
    </recommendedName>
</protein>
<keyword evidence="6" id="KW-1185">Reference proteome</keyword>
<dbReference type="GO" id="GO:0003700">
    <property type="term" value="F:DNA-binding transcription factor activity"/>
    <property type="evidence" value="ECO:0007669"/>
    <property type="project" value="InterPro"/>
</dbReference>
<sequence length="143" mass="16288">MDERALQQQIQEFTRRFGLLNQDGTPCQYPISPSQAHALQVLGTQEKTPQSLLAQQLNLEKSTISRLITQLVEREWVQRTINAENRREVNLTLTDAGKVVLDDLLMAGAAKYHRLWTRLPQDKKSQIIEALALLNKALLADQE</sequence>
<keyword evidence="2" id="KW-0238">DNA-binding</keyword>
<reference evidence="5" key="1">
    <citation type="submission" date="2020-10" db="EMBL/GenBank/DDBJ databases">
        <title>Taxonomic study of unclassified bacteria belonging to the class Ktedonobacteria.</title>
        <authorList>
            <person name="Yabe S."/>
            <person name="Wang C.M."/>
            <person name="Zheng Y."/>
            <person name="Sakai Y."/>
            <person name="Cavaletti L."/>
            <person name="Monciardini P."/>
            <person name="Donadio S."/>
        </authorList>
    </citation>
    <scope>NUCLEOTIDE SEQUENCE</scope>
    <source>
        <strain evidence="5">ID150040</strain>
    </source>
</reference>
<feature type="domain" description="HTH marR-type" evidence="4">
    <location>
        <begin position="3"/>
        <end position="136"/>
    </location>
</feature>
<dbReference type="PRINTS" id="PR00598">
    <property type="entry name" value="HTHMARR"/>
</dbReference>
<dbReference type="PROSITE" id="PS50995">
    <property type="entry name" value="HTH_MARR_2"/>
    <property type="match status" value="1"/>
</dbReference>
<dbReference type="Gene3D" id="1.10.10.10">
    <property type="entry name" value="Winged helix-like DNA-binding domain superfamily/Winged helix DNA-binding domain"/>
    <property type="match status" value="1"/>
</dbReference>
<dbReference type="RefSeq" id="WP_220205372.1">
    <property type="nucleotide sequence ID" value="NZ_BNJK01000001.1"/>
</dbReference>
<keyword evidence="3" id="KW-0804">Transcription</keyword>
<dbReference type="AlphaFoldDB" id="A0A8J3N1W0"/>
<evidence type="ECO:0000256" key="3">
    <source>
        <dbReference type="ARBA" id="ARBA00023163"/>
    </source>
</evidence>
<gene>
    <name evidence="5" type="ORF">KSF_047050</name>
</gene>
<evidence type="ECO:0000256" key="2">
    <source>
        <dbReference type="ARBA" id="ARBA00023125"/>
    </source>
</evidence>
<dbReference type="InterPro" id="IPR036390">
    <property type="entry name" value="WH_DNA-bd_sf"/>
</dbReference>
<comment type="caution">
    <text evidence="5">The sequence shown here is derived from an EMBL/GenBank/DDBJ whole genome shotgun (WGS) entry which is preliminary data.</text>
</comment>